<accession>R7TAI5</accession>
<protein>
    <submittedName>
        <fullName evidence="2 3">Uncharacterized protein</fullName>
    </submittedName>
</protein>
<proteinExistence type="predicted"/>
<evidence type="ECO:0000313" key="4">
    <source>
        <dbReference type="Proteomes" id="UP000014760"/>
    </source>
</evidence>
<sequence length="269" mass="31618">MTEPRSLPFARSEDDLSSKHFNPLESDHATETLTDNATWRQFACLPFFKNATPQHQEEMYLGEKHAEREREREERQEEQEFKLKLMELEQGNVLLDTKPSFHVHVTLLHWEERCRMDKFLESRERLLLGARVPRDVWVAHHILPNLPEKTNDVDNNMPNMKVNFYDALKKENLLQEYSINTWLQPKFLHLEQAGPPKLCRIPRIDSVNPDEIKLYLIDKGIEDATECAILADELPSIRPGLMKRNERRKVKDSLQISSYAMPIVKLQIP</sequence>
<dbReference type="AlphaFoldDB" id="R7TAI5"/>
<dbReference type="Proteomes" id="UP000014760">
    <property type="component" value="Unassembled WGS sequence"/>
</dbReference>
<reference evidence="4" key="1">
    <citation type="submission" date="2012-12" db="EMBL/GenBank/DDBJ databases">
        <authorList>
            <person name="Hellsten U."/>
            <person name="Grimwood J."/>
            <person name="Chapman J.A."/>
            <person name="Shapiro H."/>
            <person name="Aerts A."/>
            <person name="Otillar R.P."/>
            <person name="Terry A.Y."/>
            <person name="Boore J.L."/>
            <person name="Simakov O."/>
            <person name="Marletaz F."/>
            <person name="Cho S.-J."/>
            <person name="Edsinger-Gonzales E."/>
            <person name="Havlak P."/>
            <person name="Kuo D.-H."/>
            <person name="Larsson T."/>
            <person name="Lv J."/>
            <person name="Arendt D."/>
            <person name="Savage R."/>
            <person name="Osoegawa K."/>
            <person name="de Jong P."/>
            <person name="Lindberg D.R."/>
            <person name="Seaver E.C."/>
            <person name="Weisblat D.A."/>
            <person name="Putnam N.H."/>
            <person name="Grigoriev I.V."/>
            <person name="Rokhsar D.S."/>
        </authorList>
    </citation>
    <scope>NUCLEOTIDE SEQUENCE</scope>
    <source>
        <strain evidence="4">I ESC-2004</strain>
    </source>
</reference>
<gene>
    <name evidence="2" type="ORF">CAPTEDRAFT_191586</name>
</gene>
<dbReference type="EMBL" id="AMQN01014331">
    <property type="status" value="NOT_ANNOTATED_CDS"/>
    <property type="molecule type" value="Genomic_DNA"/>
</dbReference>
<dbReference type="HOGENOM" id="CLU_1035305_0_0_1"/>
<reference evidence="3" key="3">
    <citation type="submission" date="2015-06" db="UniProtKB">
        <authorList>
            <consortium name="EnsemblMetazoa"/>
        </authorList>
    </citation>
    <scope>IDENTIFICATION</scope>
</reference>
<keyword evidence="4" id="KW-1185">Reference proteome</keyword>
<evidence type="ECO:0000313" key="2">
    <source>
        <dbReference type="EMBL" id="ELT90507.1"/>
    </source>
</evidence>
<evidence type="ECO:0000313" key="3">
    <source>
        <dbReference type="EnsemblMetazoa" id="CapteP191586"/>
    </source>
</evidence>
<organism evidence="2">
    <name type="scientific">Capitella teleta</name>
    <name type="common">Polychaete worm</name>
    <dbReference type="NCBI Taxonomy" id="283909"/>
    <lineage>
        <taxon>Eukaryota</taxon>
        <taxon>Metazoa</taxon>
        <taxon>Spiralia</taxon>
        <taxon>Lophotrochozoa</taxon>
        <taxon>Annelida</taxon>
        <taxon>Polychaeta</taxon>
        <taxon>Sedentaria</taxon>
        <taxon>Scolecida</taxon>
        <taxon>Capitellidae</taxon>
        <taxon>Capitella</taxon>
    </lineage>
</organism>
<reference evidence="2 4" key="2">
    <citation type="journal article" date="2013" name="Nature">
        <title>Insights into bilaterian evolution from three spiralian genomes.</title>
        <authorList>
            <person name="Simakov O."/>
            <person name="Marletaz F."/>
            <person name="Cho S.J."/>
            <person name="Edsinger-Gonzales E."/>
            <person name="Havlak P."/>
            <person name="Hellsten U."/>
            <person name="Kuo D.H."/>
            <person name="Larsson T."/>
            <person name="Lv J."/>
            <person name="Arendt D."/>
            <person name="Savage R."/>
            <person name="Osoegawa K."/>
            <person name="de Jong P."/>
            <person name="Grimwood J."/>
            <person name="Chapman J.A."/>
            <person name="Shapiro H."/>
            <person name="Aerts A."/>
            <person name="Otillar R.P."/>
            <person name="Terry A.Y."/>
            <person name="Boore J.L."/>
            <person name="Grigoriev I.V."/>
            <person name="Lindberg D.R."/>
            <person name="Seaver E.C."/>
            <person name="Weisblat D.A."/>
            <person name="Putnam N.H."/>
            <person name="Rokhsar D.S."/>
        </authorList>
    </citation>
    <scope>NUCLEOTIDE SEQUENCE</scope>
    <source>
        <strain evidence="2 4">I ESC-2004</strain>
    </source>
</reference>
<name>R7TAI5_CAPTE</name>
<evidence type="ECO:0000256" key="1">
    <source>
        <dbReference type="SAM" id="MobiDB-lite"/>
    </source>
</evidence>
<feature type="region of interest" description="Disordered" evidence="1">
    <location>
        <begin position="1"/>
        <end position="23"/>
    </location>
</feature>
<dbReference type="EnsemblMetazoa" id="CapteT191586">
    <property type="protein sequence ID" value="CapteP191586"/>
    <property type="gene ID" value="CapteG191586"/>
</dbReference>
<dbReference type="EMBL" id="KB310891">
    <property type="protein sequence ID" value="ELT90507.1"/>
    <property type="molecule type" value="Genomic_DNA"/>
</dbReference>